<feature type="coiled-coil region" evidence="1">
    <location>
        <begin position="99"/>
        <end position="126"/>
    </location>
</feature>
<feature type="compositionally biased region" description="Acidic residues" evidence="2">
    <location>
        <begin position="43"/>
        <end position="54"/>
    </location>
</feature>
<reference evidence="3" key="1">
    <citation type="submission" date="2020-05" db="EMBL/GenBank/DDBJ databases">
        <title>Mycena genomes resolve the evolution of fungal bioluminescence.</title>
        <authorList>
            <person name="Tsai I.J."/>
        </authorList>
    </citation>
    <scope>NUCLEOTIDE SEQUENCE</scope>
    <source>
        <strain evidence="3">160909Yilan</strain>
    </source>
</reference>
<feature type="compositionally biased region" description="Basic residues" evidence="2">
    <location>
        <begin position="461"/>
        <end position="471"/>
    </location>
</feature>
<dbReference type="Proteomes" id="UP000623467">
    <property type="component" value="Unassembled WGS sequence"/>
</dbReference>
<feature type="compositionally biased region" description="Polar residues" evidence="2">
    <location>
        <begin position="62"/>
        <end position="73"/>
    </location>
</feature>
<feature type="compositionally biased region" description="Basic residues" evidence="2">
    <location>
        <begin position="420"/>
        <end position="432"/>
    </location>
</feature>
<protein>
    <submittedName>
        <fullName evidence="3">Uncharacterized protein</fullName>
    </submittedName>
</protein>
<dbReference type="EMBL" id="JACAZH010000012">
    <property type="protein sequence ID" value="KAF7353146.1"/>
    <property type="molecule type" value="Genomic_DNA"/>
</dbReference>
<dbReference type="OrthoDB" id="3253416at2759"/>
<feature type="compositionally biased region" description="Basic and acidic residues" evidence="2">
    <location>
        <begin position="1"/>
        <end position="14"/>
    </location>
</feature>
<keyword evidence="4" id="KW-1185">Reference proteome</keyword>
<name>A0A8H6Y6M4_9AGAR</name>
<evidence type="ECO:0000256" key="1">
    <source>
        <dbReference type="SAM" id="Coils"/>
    </source>
</evidence>
<dbReference type="AlphaFoldDB" id="A0A8H6Y6M4"/>
<feature type="compositionally biased region" description="Acidic residues" evidence="2">
    <location>
        <begin position="437"/>
        <end position="457"/>
    </location>
</feature>
<feature type="compositionally biased region" description="Basic and acidic residues" evidence="2">
    <location>
        <begin position="753"/>
        <end position="762"/>
    </location>
</feature>
<proteinExistence type="predicted"/>
<feature type="compositionally biased region" description="Low complexity" evidence="2">
    <location>
        <begin position="19"/>
        <end position="28"/>
    </location>
</feature>
<feature type="compositionally biased region" description="Basic and acidic residues" evidence="2">
    <location>
        <begin position="643"/>
        <end position="664"/>
    </location>
</feature>
<feature type="compositionally biased region" description="Polar residues" evidence="2">
    <location>
        <begin position="767"/>
        <end position="782"/>
    </location>
</feature>
<accession>A0A8H6Y6M4</accession>
<comment type="caution">
    <text evidence="3">The sequence shown here is derived from an EMBL/GenBank/DDBJ whole genome shotgun (WGS) entry which is preliminary data.</text>
</comment>
<evidence type="ECO:0000313" key="4">
    <source>
        <dbReference type="Proteomes" id="UP000623467"/>
    </source>
</evidence>
<sequence>MADEERVPDTERAHSGHGSSSPSNDNNCSPPPALGKDRRVVDFDVEDSDWEDVPDGALPGLGTTTHRSHNPQLPANPRRKHHRRVVAGRNVRATESKRRQERANRMEALAEDLDVWEAEREERVRELAEKHGMKPNEVRRRMLTLSTYGQRRKVSLYNAKVSRIMARLNADRAVGECYTMLEVKRMVAEDPSMLEGFMEEEKKDMIARVVAKRKGKVWGTRANNLSAAVDAKRTMDQLMVEITNLAERVGMIGFAMFSRGHVHDKTLPVTIQSWGAMDFFREVLKKDPADISTLFELWAVSRERGKPKKNKLLCMQQECTGIINTGLQTVLGITKVKMNYNNYIPKIVKARNVGLVNWPDEVEFKRMSKQSAVGPLQILLDSLKCGTTQWKVLTVAERKKLIEQYEEMVANGEVEVPEKKSKRTTKERKAKRVPVLVDEDDEEDESEEGQDSEEDDEPVVRKTKPAAKLRRGANSVGEEEEEPRQRKTKPSAARKSSTRDEDEDDDERCPRTAAAKSRQSRRSARDESGDDDEPRARKPAAKPKPSRKSSARDESVDDDEPRPRRSAAKPSHMSSARNEDDEEEEEPRPPKAQPTTAPKPSAHNEGDGQPRLRKTKSTTRSKADAMQNRLRELVQGGKQVNNIERKVVRGGKESGTKRKRAEREAGDEEDRGKRKRGRDDSRGKRKRVVEDEGDRGRKKKRMEKSDAPVERDDPPPERPQPKPLYRGKRTTTAAPVLSRKRVLSRSTSPDTPADEHSNERAPVRSASPDTPTEHVPSQSTSP</sequence>
<feature type="compositionally biased region" description="Basic residues" evidence="2">
    <location>
        <begin position="537"/>
        <end position="549"/>
    </location>
</feature>
<feature type="region of interest" description="Disordered" evidence="2">
    <location>
        <begin position="413"/>
        <end position="782"/>
    </location>
</feature>
<keyword evidence="1" id="KW-0175">Coiled coil</keyword>
<evidence type="ECO:0000313" key="3">
    <source>
        <dbReference type="EMBL" id="KAF7353146.1"/>
    </source>
</evidence>
<gene>
    <name evidence="3" type="ORF">MSAN_01502100</name>
</gene>
<evidence type="ECO:0000256" key="2">
    <source>
        <dbReference type="SAM" id="MobiDB-lite"/>
    </source>
</evidence>
<feature type="region of interest" description="Disordered" evidence="2">
    <location>
        <begin position="1"/>
        <end position="82"/>
    </location>
</feature>
<feature type="compositionally biased region" description="Basic and acidic residues" evidence="2">
    <location>
        <begin position="703"/>
        <end position="720"/>
    </location>
</feature>
<organism evidence="3 4">
    <name type="scientific">Mycena sanguinolenta</name>
    <dbReference type="NCBI Taxonomy" id="230812"/>
    <lineage>
        <taxon>Eukaryota</taxon>
        <taxon>Fungi</taxon>
        <taxon>Dikarya</taxon>
        <taxon>Basidiomycota</taxon>
        <taxon>Agaricomycotina</taxon>
        <taxon>Agaricomycetes</taxon>
        <taxon>Agaricomycetidae</taxon>
        <taxon>Agaricales</taxon>
        <taxon>Marasmiineae</taxon>
        <taxon>Mycenaceae</taxon>
        <taxon>Mycena</taxon>
    </lineage>
</organism>